<dbReference type="Gene3D" id="3.40.1380.10">
    <property type="match status" value="1"/>
</dbReference>
<keyword evidence="6 10" id="KW-0406">Ion transport</keyword>
<dbReference type="OrthoDB" id="9812769at2"/>
<dbReference type="InterPro" id="IPR023632">
    <property type="entry name" value="ATP_synth_F1_gsu_CS"/>
</dbReference>
<comment type="function">
    <text evidence="1 10">Produces ATP from ADP in the presence of a proton gradient across the membrane. The gamma chain is believed to be important in regulating ATPase activity and the flow of protons through the CF(0) complex.</text>
</comment>
<gene>
    <name evidence="10" type="primary">atpG</name>
    <name evidence="11" type="ORF">DFP90_10676</name>
</gene>
<dbReference type="EMBL" id="QRDW01000006">
    <property type="protein sequence ID" value="RED49099.1"/>
    <property type="molecule type" value="Genomic_DNA"/>
</dbReference>
<dbReference type="Pfam" id="PF00231">
    <property type="entry name" value="ATP-synt"/>
    <property type="match status" value="1"/>
</dbReference>
<proteinExistence type="inferred from homology"/>
<dbReference type="PANTHER" id="PTHR11693:SF22">
    <property type="entry name" value="ATP SYNTHASE SUBUNIT GAMMA, MITOCHONDRIAL"/>
    <property type="match status" value="1"/>
</dbReference>
<keyword evidence="10" id="KW-1003">Cell membrane</keyword>
<dbReference type="CDD" id="cd12151">
    <property type="entry name" value="F1-ATPase_gamma"/>
    <property type="match status" value="1"/>
</dbReference>
<keyword evidence="7 10" id="KW-0472">Membrane</keyword>
<protein>
    <recommendedName>
        <fullName evidence="10">ATP synthase gamma chain</fullName>
    </recommendedName>
    <alternativeName>
        <fullName evidence="10">ATP synthase F1 sector gamma subunit</fullName>
    </alternativeName>
    <alternativeName>
        <fullName evidence="10">F-ATPase gamma subunit</fullName>
    </alternativeName>
</protein>
<dbReference type="HAMAP" id="MF_00815">
    <property type="entry name" value="ATP_synth_gamma_bact"/>
    <property type="match status" value="1"/>
</dbReference>
<name>A0A3D9HHV8_9PROT</name>
<dbReference type="Proteomes" id="UP000256845">
    <property type="component" value="Unassembled WGS sequence"/>
</dbReference>
<dbReference type="GO" id="GO:0042777">
    <property type="term" value="P:proton motive force-driven plasma membrane ATP synthesis"/>
    <property type="evidence" value="ECO:0007669"/>
    <property type="project" value="UniProtKB-UniRule"/>
</dbReference>
<keyword evidence="8 10" id="KW-0139">CF(1)</keyword>
<dbReference type="GO" id="GO:0005524">
    <property type="term" value="F:ATP binding"/>
    <property type="evidence" value="ECO:0007669"/>
    <property type="project" value="UniProtKB-UniRule"/>
</dbReference>
<evidence type="ECO:0000256" key="5">
    <source>
        <dbReference type="ARBA" id="ARBA00022781"/>
    </source>
</evidence>
<dbReference type="AlphaFoldDB" id="A0A3D9HHV8"/>
<dbReference type="Gene3D" id="1.10.287.80">
    <property type="entry name" value="ATP synthase, gamma subunit, helix hairpin domain"/>
    <property type="match status" value="1"/>
</dbReference>
<dbReference type="InterPro" id="IPR000131">
    <property type="entry name" value="ATP_synth_F1_gsu"/>
</dbReference>
<dbReference type="RefSeq" id="WP_115937306.1">
    <property type="nucleotide sequence ID" value="NZ_QRDW01000006.1"/>
</dbReference>
<evidence type="ECO:0000256" key="9">
    <source>
        <dbReference type="ARBA" id="ARBA00023310"/>
    </source>
</evidence>
<dbReference type="GO" id="GO:0045259">
    <property type="term" value="C:proton-transporting ATP synthase complex"/>
    <property type="evidence" value="ECO:0007669"/>
    <property type="project" value="UniProtKB-KW"/>
</dbReference>
<sequence>MASLKDLKNRIASVQSTRRITSAMKMVAAAKLRKAQINAEAARPYAERMERMLGSLASGSKGENAPKLLAGTGKDDTHLIVLVSSDRGLCGGFNGNLARDVRNRIDSLTAAGKTVKLIIIGRKGVTLLKRDHADKIVATYEELSKPEPSFEGASEVCEKITDMFEAGEFDVCTLIYNKFVSALTQEVTPLQLIPFASEETGEAAEAGAGDAQYEYEPEEEAILEALLPKNLSVQAFRAMLESFASEQGARMTAMDNATRNAGDMINKLSITYNRTRQAQITSELIEIISGAEAL</sequence>
<dbReference type="NCBIfam" id="TIGR01146">
    <property type="entry name" value="ATPsyn_F1gamma"/>
    <property type="match status" value="1"/>
</dbReference>
<accession>A0A3D9HHV8</accession>
<evidence type="ECO:0000256" key="10">
    <source>
        <dbReference type="HAMAP-Rule" id="MF_00815"/>
    </source>
</evidence>
<comment type="similarity">
    <text evidence="3 10">Belongs to the ATPase gamma chain family.</text>
</comment>
<dbReference type="NCBIfam" id="NF004146">
    <property type="entry name" value="PRK05621.1-4"/>
    <property type="match status" value="1"/>
</dbReference>
<dbReference type="SUPFAM" id="SSF52943">
    <property type="entry name" value="ATP synthase (F1-ATPase), gamma subunit"/>
    <property type="match status" value="1"/>
</dbReference>
<dbReference type="PRINTS" id="PR00126">
    <property type="entry name" value="ATPASEGAMMA"/>
</dbReference>
<keyword evidence="12" id="KW-1185">Reference proteome</keyword>
<evidence type="ECO:0000256" key="3">
    <source>
        <dbReference type="ARBA" id="ARBA00007681"/>
    </source>
</evidence>
<keyword evidence="4 10" id="KW-0813">Transport</keyword>
<dbReference type="GO" id="GO:0046933">
    <property type="term" value="F:proton-transporting ATP synthase activity, rotational mechanism"/>
    <property type="evidence" value="ECO:0007669"/>
    <property type="project" value="UniProtKB-UniRule"/>
</dbReference>
<evidence type="ECO:0000313" key="12">
    <source>
        <dbReference type="Proteomes" id="UP000256845"/>
    </source>
</evidence>
<dbReference type="GO" id="GO:0005886">
    <property type="term" value="C:plasma membrane"/>
    <property type="evidence" value="ECO:0007669"/>
    <property type="project" value="UniProtKB-SubCell"/>
</dbReference>
<dbReference type="PIRSF" id="PIRSF039089">
    <property type="entry name" value="ATP_synthase_gamma"/>
    <property type="match status" value="1"/>
</dbReference>
<evidence type="ECO:0000313" key="11">
    <source>
        <dbReference type="EMBL" id="RED49099.1"/>
    </source>
</evidence>
<keyword evidence="9 10" id="KW-0066">ATP synthesis</keyword>
<comment type="subunit">
    <text evidence="10">F-type ATPases have 2 components, CF(1) - the catalytic core - and CF(0) - the membrane proton channel. CF(1) has five subunits: alpha(3), beta(3), gamma(1), delta(1), epsilon(1). CF(0) has three main subunits: a, b and c.</text>
</comment>
<dbReference type="PANTHER" id="PTHR11693">
    <property type="entry name" value="ATP SYNTHASE GAMMA CHAIN"/>
    <property type="match status" value="1"/>
</dbReference>
<dbReference type="InterPro" id="IPR035968">
    <property type="entry name" value="ATP_synth_F1_ATPase_gsu"/>
</dbReference>
<evidence type="ECO:0000256" key="2">
    <source>
        <dbReference type="ARBA" id="ARBA00004170"/>
    </source>
</evidence>
<keyword evidence="5 10" id="KW-0375">Hydrogen ion transport</keyword>
<comment type="caution">
    <text evidence="11">The sequence shown here is derived from an EMBL/GenBank/DDBJ whole genome shotgun (WGS) entry which is preliminary data.</text>
</comment>
<evidence type="ECO:0000256" key="6">
    <source>
        <dbReference type="ARBA" id="ARBA00023065"/>
    </source>
</evidence>
<comment type="subcellular location">
    <subcellularLocation>
        <location evidence="10">Cell membrane</location>
        <topology evidence="10">Peripheral membrane protein</topology>
    </subcellularLocation>
    <subcellularLocation>
        <location evidence="2">Membrane</location>
        <topology evidence="2">Peripheral membrane protein</topology>
    </subcellularLocation>
</comment>
<dbReference type="FunFam" id="1.10.287.80:FF:000001">
    <property type="entry name" value="ATP synthase gamma chain"/>
    <property type="match status" value="1"/>
</dbReference>
<organism evidence="11 12">
    <name type="scientific">Aestuariispira insulae</name>
    <dbReference type="NCBI Taxonomy" id="1461337"/>
    <lineage>
        <taxon>Bacteria</taxon>
        <taxon>Pseudomonadati</taxon>
        <taxon>Pseudomonadota</taxon>
        <taxon>Alphaproteobacteria</taxon>
        <taxon>Rhodospirillales</taxon>
        <taxon>Kiloniellaceae</taxon>
        <taxon>Aestuariispira</taxon>
    </lineage>
</organism>
<dbReference type="PROSITE" id="PS00153">
    <property type="entry name" value="ATPASE_GAMMA"/>
    <property type="match status" value="1"/>
</dbReference>
<evidence type="ECO:0000256" key="1">
    <source>
        <dbReference type="ARBA" id="ARBA00003456"/>
    </source>
</evidence>
<evidence type="ECO:0000256" key="4">
    <source>
        <dbReference type="ARBA" id="ARBA00022448"/>
    </source>
</evidence>
<reference evidence="11 12" key="1">
    <citation type="submission" date="2018-07" db="EMBL/GenBank/DDBJ databases">
        <title>Genomic Encyclopedia of Type Strains, Phase III (KMG-III): the genomes of soil and plant-associated and newly described type strains.</title>
        <authorList>
            <person name="Whitman W."/>
        </authorList>
    </citation>
    <scope>NUCLEOTIDE SEQUENCE [LARGE SCALE GENOMIC DNA]</scope>
    <source>
        <strain evidence="11 12">CECT 8488</strain>
    </source>
</reference>
<evidence type="ECO:0000256" key="7">
    <source>
        <dbReference type="ARBA" id="ARBA00023136"/>
    </source>
</evidence>
<evidence type="ECO:0000256" key="8">
    <source>
        <dbReference type="ARBA" id="ARBA00023196"/>
    </source>
</evidence>